<evidence type="ECO:0000256" key="3">
    <source>
        <dbReference type="SAM" id="MobiDB-lite"/>
    </source>
</evidence>
<feature type="region of interest" description="Disordered" evidence="3">
    <location>
        <begin position="1"/>
        <end position="33"/>
    </location>
</feature>
<feature type="compositionally biased region" description="Basic and acidic residues" evidence="3">
    <location>
        <begin position="10"/>
        <end position="29"/>
    </location>
</feature>
<feature type="transmembrane region" description="Helical" evidence="4">
    <location>
        <begin position="41"/>
        <end position="64"/>
    </location>
</feature>
<gene>
    <name evidence="7" type="primary">CLEC4A</name>
</gene>
<dbReference type="InterPro" id="IPR016187">
    <property type="entry name" value="CTDL_fold"/>
</dbReference>
<organism evidence="6 7">
    <name type="scientific">Echinops telfairi</name>
    <name type="common">Lesser hedgehog tenrec</name>
    <dbReference type="NCBI Taxonomy" id="9371"/>
    <lineage>
        <taxon>Eukaryota</taxon>
        <taxon>Metazoa</taxon>
        <taxon>Chordata</taxon>
        <taxon>Craniata</taxon>
        <taxon>Vertebrata</taxon>
        <taxon>Euteleostomi</taxon>
        <taxon>Mammalia</taxon>
        <taxon>Eutheria</taxon>
        <taxon>Afrotheria</taxon>
        <taxon>Tenrecidae</taxon>
        <taxon>Tenrecinae</taxon>
        <taxon>Echinops</taxon>
    </lineage>
</organism>
<evidence type="ECO:0000313" key="6">
    <source>
        <dbReference type="Proteomes" id="UP000694863"/>
    </source>
</evidence>
<evidence type="ECO:0000256" key="1">
    <source>
        <dbReference type="ARBA" id="ARBA00022734"/>
    </source>
</evidence>
<feature type="domain" description="C-type lectin" evidence="5">
    <location>
        <begin position="87"/>
        <end position="181"/>
    </location>
</feature>
<dbReference type="InterPro" id="IPR001304">
    <property type="entry name" value="C-type_lectin-like"/>
</dbReference>
<dbReference type="PROSITE" id="PS00615">
    <property type="entry name" value="C_TYPE_LECTIN_1"/>
    <property type="match status" value="1"/>
</dbReference>
<evidence type="ECO:0000259" key="5">
    <source>
        <dbReference type="PROSITE" id="PS50041"/>
    </source>
</evidence>
<dbReference type="InterPro" id="IPR016186">
    <property type="entry name" value="C-type_lectin-like/link_sf"/>
</dbReference>
<dbReference type="Proteomes" id="UP000694863">
    <property type="component" value="Unplaced"/>
</dbReference>
<keyword evidence="6" id="KW-1185">Reference proteome</keyword>
<evidence type="ECO:0000256" key="4">
    <source>
        <dbReference type="SAM" id="Phobius"/>
    </source>
</evidence>
<dbReference type="InterPro" id="IPR033989">
    <property type="entry name" value="CD209-like_CTLD"/>
</dbReference>
<evidence type="ECO:0000256" key="2">
    <source>
        <dbReference type="ARBA" id="ARBA00023157"/>
    </source>
</evidence>
<keyword evidence="4" id="KW-0472">Membrane</keyword>
<reference evidence="7" key="1">
    <citation type="submission" date="2025-08" db="UniProtKB">
        <authorList>
            <consortium name="RefSeq"/>
        </authorList>
    </citation>
    <scope>IDENTIFICATION</scope>
</reference>
<keyword evidence="2" id="KW-1015">Disulfide bond</keyword>
<dbReference type="Pfam" id="PF00059">
    <property type="entry name" value="Lectin_C"/>
    <property type="match status" value="1"/>
</dbReference>
<proteinExistence type="predicted"/>
<dbReference type="InterPro" id="IPR018378">
    <property type="entry name" value="C-type_lectin_CS"/>
</dbReference>
<dbReference type="SMART" id="SM00034">
    <property type="entry name" value="CLECT"/>
    <property type="match status" value="1"/>
</dbReference>
<protein>
    <submittedName>
        <fullName evidence="7">C-type lectin domain family 4 member A</fullName>
    </submittedName>
</protein>
<keyword evidence="4" id="KW-0812">Transmembrane</keyword>
<dbReference type="CDD" id="cd03590">
    <property type="entry name" value="CLECT_DC-SIGN_like"/>
    <property type="match status" value="1"/>
</dbReference>
<accession>A0ABM0ZRR5</accession>
<dbReference type="GeneID" id="105979105"/>
<dbReference type="PANTHER" id="PTHR22803">
    <property type="entry name" value="MANNOSE, PHOSPHOLIPASE, LECTIN RECEPTOR RELATED"/>
    <property type="match status" value="1"/>
</dbReference>
<dbReference type="PROSITE" id="PS50041">
    <property type="entry name" value="C_TYPE_LECTIN_2"/>
    <property type="match status" value="1"/>
</dbReference>
<dbReference type="Gene3D" id="3.10.100.10">
    <property type="entry name" value="Mannose-Binding Protein A, subunit A"/>
    <property type="match status" value="1"/>
</dbReference>
<name>A0ABM0ZRR5_ECHTE</name>
<dbReference type="SUPFAM" id="SSF56436">
    <property type="entry name" value="C-type lectin-like"/>
    <property type="match status" value="1"/>
</dbReference>
<keyword evidence="1" id="KW-0430">Lectin</keyword>
<dbReference type="RefSeq" id="XP_012861483.1">
    <property type="nucleotide sequence ID" value="XM_013006029.2"/>
</dbReference>
<keyword evidence="4" id="KW-1133">Transmembrane helix</keyword>
<dbReference type="InterPro" id="IPR050111">
    <property type="entry name" value="C-type_lectin/snaclec_domain"/>
</dbReference>
<evidence type="ECO:0000313" key="7">
    <source>
        <dbReference type="RefSeq" id="XP_012861483.1"/>
    </source>
</evidence>
<sequence length="187" mass="21455">MASEITYAEVKFKNESKSEPPAAPKEKTSAHQGNPGFPKQLLVSLLILLLLVAIAFLIAFIIFFQRYSLLLKEKKKPIEVSYNKVRCEKMNSTVKVNTQEEQNFITRNLEGSSAYYVGLSDPEGKNQWQWVDGSPYNESTTFWRPGEPSHRDEQCVMINSVRGSWGWNDAHCDAHQRSICEMKKVYF</sequence>